<dbReference type="InterPro" id="IPR036390">
    <property type="entry name" value="WH_DNA-bd_sf"/>
</dbReference>
<accession>A0AB39R4L1</accession>
<evidence type="ECO:0000259" key="5">
    <source>
        <dbReference type="Pfam" id="PF13404"/>
    </source>
</evidence>
<dbReference type="InterPro" id="IPR019887">
    <property type="entry name" value="Tscrpt_reg_AsnC/Lrp_C"/>
</dbReference>
<dbReference type="AlphaFoldDB" id="A0AB39R4L1"/>
<proteinExistence type="predicted"/>
<gene>
    <name evidence="6" type="ORF">AB5J52_39915</name>
</gene>
<dbReference type="GO" id="GO:0043565">
    <property type="term" value="F:sequence-specific DNA binding"/>
    <property type="evidence" value="ECO:0007669"/>
    <property type="project" value="InterPro"/>
</dbReference>
<evidence type="ECO:0000256" key="2">
    <source>
        <dbReference type="ARBA" id="ARBA00023125"/>
    </source>
</evidence>
<dbReference type="PANTHER" id="PTHR30154:SF34">
    <property type="entry name" value="TRANSCRIPTIONAL REGULATOR AZLB"/>
    <property type="match status" value="1"/>
</dbReference>
<dbReference type="EMBL" id="CP163441">
    <property type="protein sequence ID" value="XDQ47944.1"/>
    <property type="molecule type" value="Genomic_DNA"/>
</dbReference>
<feature type="domain" description="Transcription regulator AsnC/Lrp ligand binding" evidence="4">
    <location>
        <begin position="241"/>
        <end position="308"/>
    </location>
</feature>
<sequence length="319" mass="34831">MSTHLTRDVLAERDQRLVAALQYNGRISAEEASSVLGYSTREVQRRLKSMTGSGAVRVVARRTRGPHVGATMLRVKVLRGKLDTITSALARREDIPFVDVSASGDEISAVLLHTFEPRNRLIFQQLPATGAVTAVTAQTVLHVFCEASDWRLDVLTAREREMLARSPQPSAPGRELDATDEDIVAALESDGRLSAAAVADRTGHAESTVRRRMASLFSQGQVGTQVLVDPQRLGMDIDANIWMEVPPDHLDATGRSLARHPAVHGALATTGRANLCVAVWFRDIGELYRFLTEDLSGRSIAGTDTVLVGQWIKRAGIHR</sequence>
<dbReference type="SUPFAM" id="SSF54909">
    <property type="entry name" value="Dimeric alpha+beta barrel"/>
    <property type="match status" value="1"/>
</dbReference>
<dbReference type="Pfam" id="PF01037">
    <property type="entry name" value="AsnC_trans_reg"/>
    <property type="match status" value="1"/>
</dbReference>
<evidence type="ECO:0000256" key="3">
    <source>
        <dbReference type="ARBA" id="ARBA00023163"/>
    </source>
</evidence>
<evidence type="ECO:0000313" key="6">
    <source>
        <dbReference type="EMBL" id="XDQ47944.1"/>
    </source>
</evidence>
<protein>
    <submittedName>
        <fullName evidence="6">Lrp/AsnC family transcriptional regulator</fullName>
    </submittedName>
</protein>
<dbReference type="InterPro" id="IPR000485">
    <property type="entry name" value="AsnC-type_HTH_dom"/>
</dbReference>
<dbReference type="Gene3D" id="3.30.70.920">
    <property type="match status" value="1"/>
</dbReference>
<dbReference type="SUPFAM" id="SSF46785">
    <property type="entry name" value="Winged helix' DNA-binding domain"/>
    <property type="match status" value="2"/>
</dbReference>
<name>A0AB39R4L1_9ACTN</name>
<dbReference type="Gene3D" id="1.10.10.10">
    <property type="entry name" value="Winged helix-like DNA-binding domain superfamily/Winged helix DNA-binding domain"/>
    <property type="match status" value="2"/>
</dbReference>
<keyword evidence="2" id="KW-0238">DNA-binding</keyword>
<dbReference type="InterPro" id="IPR011008">
    <property type="entry name" value="Dimeric_a/b-barrel"/>
</dbReference>
<dbReference type="InterPro" id="IPR019888">
    <property type="entry name" value="Tscrpt_reg_AsnC-like"/>
</dbReference>
<feature type="domain" description="HTH asnC-type" evidence="5">
    <location>
        <begin position="176"/>
        <end position="216"/>
    </location>
</feature>
<dbReference type="GO" id="GO:0005829">
    <property type="term" value="C:cytosol"/>
    <property type="evidence" value="ECO:0007669"/>
    <property type="project" value="TreeGrafter"/>
</dbReference>
<dbReference type="PRINTS" id="PR00033">
    <property type="entry name" value="HTHASNC"/>
</dbReference>
<reference evidence="6" key="1">
    <citation type="submission" date="2024-07" db="EMBL/GenBank/DDBJ databases">
        <authorList>
            <person name="Yu S.T."/>
        </authorList>
    </citation>
    <scope>NUCLEOTIDE SEQUENCE</scope>
    <source>
        <strain evidence="6">R39</strain>
    </source>
</reference>
<dbReference type="Pfam" id="PF13404">
    <property type="entry name" value="HTH_AsnC-type"/>
    <property type="match status" value="2"/>
</dbReference>
<dbReference type="RefSeq" id="WP_369226793.1">
    <property type="nucleotide sequence ID" value="NZ_CP163441.1"/>
</dbReference>
<evidence type="ECO:0000256" key="1">
    <source>
        <dbReference type="ARBA" id="ARBA00023015"/>
    </source>
</evidence>
<keyword evidence="1" id="KW-0805">Transcription regulation</keyword>
<dbReference type="PANTHER" id="PTHR30154">
    <property type="entry name" value="LEUCINE-RESPONSIVE REGULATORY PROTEIN"/>
    <property type="match status" value="1"/>
</dbReference>
<dbReference type="SMART" id="SM00344">
    <property type="entry name" value="HTH_ASNC"/>
    <property type="match status" value="1"/>
</dbReference>
<evidence type="ECO:0000259" key="4">
    <source>
        <dbReference type="Pfam" id="PF01037"/>
    </source>
</evidence>
<dbReference type="InterPro" id="IPR036388">
    <property type="entry name" value="WH-like_DNA-bd_sf"/>
</dbReference>
<dbReference type="GO" id="GO:0043200">
    <property type="term" value="P:response to amino acid"/>
    <property type="evidence" value="ECO:0007669"/>
    <property type="project" value="TreeGrafter"/>
</dbReference>
<organism evidence="6">
    <name type="scientific">Streptomyces sp. R39</name>
    <dbReference type="NCBI Taxonomy" id="3238631"/>
    <lineage>
        <taxon>Bacteria</taxon>
        <taxon>Bacillati</taxon>
        <taxon>Actinomycetota</taxon>
        <taxon>Actinomycetes</taxon>
        <taxon>Kitasatosporales</taxon>
        <taxon>Streptomycetaceae</taxon>
        <taxon>Streptomyces</taxon>
    </lineage>
</organism>
<feature type="domain" description="HTH asnC-type" evidence="5">
    <location>
        <begin position="14"/>
        <end position="50"/>
    </location>
</feature>
<keyword evidence="3" id="KW-0804">Transcription</keyword>